<dbReference type="InterPro" id="IPR050300">
    <property type="entry name" value="GDXG_lipolytic_enzyme"/>
</dbReference>
<organism evidence="5 6">
    <name type="scientific">Gordonia iterans</name>
    <dbReference type="NCBI Taxonomy" id="1004901"/>
    <lineage>
        <taxon>Bacteria</taxon>
        <taxon>Bacillati</taxon>
        <taxon>Actinomycetota</taxon>
        <taxon>Actinomycetes</taxon>
        <taxon>Mycobacteriales</taxon>
        <taxon>Gordoniaceae</taxon>
        <taxon>Gordonia</taxon>
    </lineage>
</organism>
<keyword evidence="6" id="KW-1185">Reference proteome</keyword>
<dbReference type="RefSeq" id="WP_105943351.1">
    <property type="nucleotide sequence ID" value="NZ_CP027433.1"/>
</dbReference>
<protein>
    <recommendedName>
        <fullName evidence="4">Alpha/beta hydrolase fold-3 domain-containing protein</fullName>
    </recommendedName>
</protein>
<evidence type="ECO:0000313" key="5">
    <source>
        <dbReference type="EMBL" id="AVM01647.1"/>
    </source>
</evidence>
<sequence length="332" mass="35946">MSAPRPVKVERVEYYTRSFRSRLSWLGLRLSAYPVIAAWSRKPELDWPYGLFDDVAGKVVPPLPGNFREPVELPHCKAELQIPEGSRGDRAVLYLHGGAFIVGGIASHRRLAGSIGAAAHAHVLAVEYRKMPEHPPSVSVQDCLDGYRWLLDRGFAPGQIAIAGDSAGGFLTAMTAIALRDAGMELPAALILENPLIDPTPSRRREGAYRTADPLFPHLAFTQFDRMIRESEPAGDAVAPLDVELTGLPPTLIQVGSHEMLRVDAEDFAAGLAAAGVPVRLEIYRGAVHVFQAFIEVLPESRMAIRAMANFAVKQFQARAAAGEAAGEEIAG</sequence>
<dbReference type="InterPro" id="IPR013094">
    <property type="entry name" value="AB_hydrolase_3"/>
</dbReference>
<dbReference type="InterPro" id="IPR033140">
    <property type="entry name" value="Lipase_GDXG_put_SER_AS"/>
</dbReference>
<evidence type="ECO:0000259" key="4">
    <source>
        <dbReference type="Pfam" id="PF07859"/>
    </source>
</evidence>
<dbReference type="KEGG" id="git:C6V83_16670"/>
<gene>
    <name evidence="5" type="ORF">C6V83_16670</name>
</gene>
<feature type="domain" description="Alpha/beta hydrolase fold-3" evidence="4">
    <location>
        <begin position="92"/>
        <end position="292"/>
    </location>
</feature>
<dbReference type="InterPro" id="IPR029058">
    <property type="entry name" value="AB_hydrolase_fold"/>
</dbReference>
<proteinExistence type="inferred from homology"/>
<dbReference type="PANTHER" id="PTHR48081:SF30">
    <property type="entry name" value="ACETYL-HYDROLASE LIPR-RELATED"/>
    <property type="match status" value="1"/>
</dbReference>
<evidence type="ECO:0000256" key="2">
    <source>
        <dbReference type="ARBA" id="ARBA00022801"/>
    </source>
</evidence>
<evidence type="ECO:0000256" key="3">
    <source>
        <dbReference type="PROSITE-ProRule" id="PRU10038"/>
    </source>
</evidence>
<dbReference type="GO" id="GO:0004806">
    <property type="term" value="F:triacylglycerol lipase activity"/>
    <property type="evidence" value="ECO:0007669"/>
    <property type="project" value="TreeGrafter"/>
</dbReference>
<dbReference type="Pfam" id="PF07859">
    <property type="entry name" value="Abhydrolase_3"/>
    <property type="match status" value="1"/>
</dbReference>
<comment type="similarity">
    <text evidence="1">Belongs to the 'GDXG' lipolytic enzyme family.</text>
</comment>
<dbReference type="SUPFAM" id="SSF53474">
    <property type="entry name" value="alpha/beta-Hydrolases"/>
    <property type="match status" value="1"/>
</dbReference>
<evidence type="ECO:0000313" key="6">
    <source>
        <dbReference type="Proteomes" id="UP000239814"/>
    </source>
</evidence>
<dbReference type="Gene3D" id="3.40.50.1820">
    <property type="entry name" value="alpha/beta hydrolase"/>
    <property type="match status" value="1"/>
</dbReference>
<name>A0A2S0KIZ0_9ACTN</name>
<accession>A0A2S0KIZ0</accession>
<dbReference type="AlphaFoldDB" id="A0A2S0KIZ0"/>
<reference evidence="5 6" key="1">
    <citation type="submission" date="2018-03" db="EMBL/GenBank/DDBJ databases">
        <title>Characteristics and genome of n-alkane degrading marine bacteria Gordonia iterans isolated from crude oil contaminated in Tae-an, South Korea.</title>
        <authorList>
            <person name="Lee S.-S."/>
            <person name="Kim H."/>
        </authorList>
    </citation>
    <scope>NUCLEOTIDE SEQUENCE [LARGE SCALE GENOMIC DNA]</scope>
    <source>
        <strain evidence="5 6">Co17</strain>
    </source>
</reference>
<dbReference type="EMBL" id="CP027433">
    <property type="protein sequence ID" value="AVM01647.1"/>
    <property type="molecule type" value="Genomic_DNA"/>
</dbReference>
<feature type="active site" evidence="3">
    <location>
        <position position="166"/>
    </location>
</feature>
<dbReference type="PANTHER" id="PTHR48081">
    <property type="entry name" value="AB HYDROLASE SUPERFAMILY PROTEIN C4A8.06C"/>
    <property type="match status" value="1"/>
</dbReference>
<dbReference type="PROSITE" id="PS01174">
    <property type="entry name" value="LIPASE_GDXG_SER"/>
    <property type="match status" value="1"/>
</dbReference>
<evidence type="ECO:0000256" key="1">
    <source>
        <dbReference type="ARBA" id="ARBA00010515"/>
    </source>
</evidence>
<dbReference type="Proteomes" id="UP000239814">
    <property type="component" value="Chromosome"/>
</dbReference>
<dbReference type="OrthoDB" id="128186at2"/>
<keyword evidence="2" id="KW-0378">Hydrolase</keyword>